<evidence type="ECO:0000313" key="4">
    <source>
        <dbReference type="Proteomes" id="UP000008068"/>
    </source>
</evidence>
<dbReference type="eggNOG" id="KOG3105">
    <property type="taxonomic scope" value="Eukaryota"/>
</dbReference>
<feature type="domain" description="HTH CENPB-type" evidence="2">
    <location>
        <begin position="163"/>
        <end position="230"/>
    </location>
</feature>
<evidence type="ECO:0000313" key="3">
    <source>
        <dbReference type="EMBL" id="EGT59150.1"/>
    </source>
</evidence>
<keyword evidence="1" id="KW-0238">DNA-binding</keyword>
<dbReference type="InParanoid" id="G0PJC5"/>
<dbReference type="PANTHER" id="PTHR32525:SF0">
    <property type="entry name" value="DOMAIN OF UNKNOWN FUNCTION WSN DOMAIN-CONTAINING PROTEIN-RELATED"/>
    <property type="match status" value="1"/>
</dbReference>
<dbReference type="SMART" id="SM00674">
    <property type="entry name" value="CENPB"/>
    <property type="match status" value="1"/>
</dbReference>
<dbReference type="AlphaFoldDB" id="G0PJC5"/>
<dbReference type="STRING" id="135651.G0PJC5"/>
<dbReference type="GO" id="GO:0003677">
    <property type="term" value="F:DNA binding"/>
    <property type="evidence" value="ECO:0007669"/>
    <property type="project" value="UniProtKB-KW"/>
</dbReference>
<dbReference type="OMA" id="CEAICAS"/>
<dbReference type="OrthoDB" id="5838940at2759"/>
<organism evidence="4">
    <name type="scientific">Caenorhabditis brenneri</name>
    <name type="common">Nematode worm</name>
    <dbReference type="NCBI Taxonomy" id="135651"/>
    <lineage>
        <taxon>Eukaryota</taxon>
        <taxon>Metazoa</taxon>
        <taxon>Ecdysozoa</taxon>
        <taxon>Nematoda</taxon>
        <taxon>Chromadorea</taxon>
        <taxon>Rhabditida</taxon>
        <taxon>Rhabditina</taxon>
        <taxon>Rhabditomorpha</taxon>
        <taxon>Rhabditoidea</taxon>
        <taxon>Rhabditidae</taxon>
        <taxon>Peloderinae</taxon>
        <taxon>Caenorhabditis</taxon>
    </lineage>
</organism>
<dbReference type="Pfam" id="PF04236">
    <property type="entry name" value="Transp_Tc5_C"/>
    <property type="match status" value="1"/>
</dbReference>
<evidence type="ECO:0000256" key="1">
    <source>
        <dbReference type="ARBA" id="ARBA00023125"/>
    </source>
</evidence>
<sequence length="541" mass="62447">MNLLYRIGAYLMARAQKSSNLPNLDTNELLLASHFEDMVATAEKDDFTIVTEQFLGNFEDDMQDKSWIPADEEYNNMKVYPDAVKSPGKPNMVQFQQGDFVELEKVKEAVKFYGHLKGSHNNGSQKRPSLPTMKSRFRFIKDDHHLQKLRDYEKNGMLKCNRMADLEFISQELEKEVRKQIEEGQIIHYATLRFFVSDIIKRNNILIENFKVSDSWLTGWKGRFGLSSRKITKFVALVRHKDRALIEKESKKFVDGVNKTMRSYNPANIFNADQSGFQLEMTTARTLTFTGVKDVHCVVQNVSATTHSYTILPIISASGKLHEKLFVTLKEPKGKFPKKGYFKADNLVVTCHTSHIMTKSLMQEFFEKVVFDKSMPKKSLLMVDSWSSWKDKGLIDSITPRSKKLEMVIIPPGCTGHVQPCDVGIFGGFKKVVKTITSYCQLTCKNYKLCARDPTLKMISQVWWQLRSPKLVPWVRQAWAAAGYNVPKPPHWFTPHQLLFPRDLDRDCVRANCDFTPMIKCIYCEQSFCFSCFFVKYHKCC</sequence>
<name>G0PJC5_CAEBE</name>
<keyword evidence="4" id="KW-1185">Reference proteome</keyword>
<dbReference type="InterPro" id="IPR004875">
    <property type="entry name" value="DDE_SF_endonuclease_dom"/>
</dbReference>
<dbReference type="PANTHER" id="PTHR32525">
    <property type="entry name" value="PROTEIN-TYROSINE-PHOSPHATASE"/>
    <property type="match status" value="1"/>
</dbReference>
<protein>
    <recommendedName>
        <fullName evidence="2">HTH CENPB-type domain-containing protein</fullName>
    </recommendedName>
</protein>
<dbReference type="Pfam" id="PF03184">
    <property type="entry name" value="DDE_1"/>
    <property type="match status" value="1"/>
</dbReference>
<reference evidence="4" key="1">
    <citation type="submission" date="2011-07" db="EMBL/GenBank/DDBJ databases">
        <authorList>
            <consortium name="Caenorhabditis brenneri Sequencing and Analysis Consortium"/>
            <person name="Wilson R.K."/>
        </authorList>
    </citation>
    <scope>NUCLEOTIDE SEQUENCE [LARGE SCALE GENOMIC DNA]</scope>
    <source>
        <strain evidence="4">PB2801</strain>
    </source>
</reference>
<accession>G0PJC5</accession>
<dbReference type="InterPro" id="IPR007350">
    <property type="entry name" value="Transposase_Tc5_C"/>
</dbReference>
<dbReference type="HOGENOM" id="CLU_021331_0_0_1"/>
<dbReference type="EMBL" id="GL380672">
    <property type="protein sequence ID" value="EGT59150.1"/>
    <property type="molecule type" value="Genomic_DNA"/>
</dbReference>
<proteinExistence type="predicted"/>
<gene>
    <name evidence="3" type="ORF">CAEBREN_19628</name>
</gene>
<dbReference type="Proteomes" id="UP000008068">
    <property type="component" value="Unassembled WGS sequence"/>
</dbReference>
<evidence type="ECO:0000259" key="2">
    <source>
        <dbReference type="SMART" id="SM00674"/>
    </source>
</evidence>
<dbReference type="InterPro" id="IPR006600">
    <property type="entry name" value="HTH_CenpB_DNA-bd_dom"/>
</dbReference>